<dbReference type="PROSITE" id="PS51257">
    <property type="entry name" value="PROKAR_LIPOPROTEIN"/>
    <property type="match status" value="1"/>
</dbReference>
<protein>
    <recommendedName>
        <fullName evidence="4">Photosystem II reaction center protein J</fullName>
    </recommendedName>
</protein>
<keyword evidence="3" id="KW-1185">Reference proteome</keyword>
<dbReference type="EMBL" id="JAKKUT010000002">
    <property type="protein sequence ID" value="MDG2990886.1"/>
    <property type="molecule type" value="Genomic_DNA"/>
</dbReference>
<accession>A0ABT6EZ77</accession>
<dbReference type="Proteomes" id="UP001154265">
    <property type="component" value="Unassembled WGS sequence"/>
</dbReference>
<evidence type="ECO:0000256" key="1">
    <source>
        <dbReference type="SAM" id="Phobius"/>
    </source>
</evidence>
<evidence type="ECO:0000313" key="2">
    <source>
        <dbReference type="EMBL" id="MDG2990886.1"/>
    </source>
</evidence>
<proteinExistence type="predicted"/>
<sequence length="64" mass="6416">MVAKSYVFLGGACIAFIATVGCIFELSSGEAQLGFGVTSAILALALPLGIGLFVAAVRLGRADP</sequence>
<dbReference type="RefSeq" id="WP_277866777.1">
    <property type="nucleotide sequence ID" value="NZ_JAKKUT010000002.1"/>
</dbReference>
<reference evidence="2" key="1">
    <citation type="journal article" date="2022" name="Genome Biol. Evol.">
        <title>A New Gene Family Diagnostic for Intracellular Biomineralization of Amorphous Ca Carbonates by Cyanobacteria.</title>
        <authorList>
            <person name="Benzerara K."/>
            <person name="Duprat E."/>
            <person name="Bitard-Feildel T."/>
            <person name="Caumes G."/>
            <person name="Cassier-Chauvat C."/>
            <person name="Chauvat F."/>
            <person name="Dezi M."/>
            <person name="Diop S.I."/>
            <person name="Gaschignard G."/>
            <person name="Gorgen S."/>
            <person name="Gugger M."/>
            <person name="Lopez-Garcia P."/>
            <person name="Millet M."/>
            <person name="Skouri-Panet F."/>
            <person name="Moreira D."/>
            <person name="Callebaut I."/>
        </authorList>
    </citation>
    <scope>NUCLEOTIDE SEQUENCE</scope>
    <source>
        <strain evidence="2">G9</strain>
    </source>
</reference>
<feature type="transmembrane region" description="Helical" evidence="1">
    <location>
        <begin position="6"/>
        <end position="26"/>
    </location>
</feature>
<reference evidence="2" key="2">
    <citation type="submission" date="2022-01" db="EMBL/GenBank/DDBJ databases">
        <authorList>
            <person name="Zivanovic Y."/>
            <person name="Moreira D."/>
            <person name="Lopez-Garcia P."/>
        </authorList>
    </citation>
    <scope>NUCLEOTIDE SEQUENCE</scope>
    <source>
        <strain evidence="2">G9</strain>
    </source>
</reference>
<feature type="transmembrane region" description="Helical" evidence="1">
    <location>
        <begin position="33"/>
        <end position="57"/>
    </location>
</feature>
<keyword evidence="1" id="KW-1133">Transmembrane helix</keyword>
<comment type="caution">
    <text evidence="2">The sequence shown here is derived from an EMBL/GenBank/DDBJ whole genome shotgun (WGS) entry which is preliminary data.</text>
</comment>
<keyword evidence="1" id="KW-0472">Membrane</keyword>
<evidence type="ECO:0008006" key="4">
    <source>
        <dbReference type="Google" id="ProtNLM"/>
    </source>
</evidence>
<keyword evidence="1" id="KW-0812">Transmembrane</keyword>
<gene>
    <name evidence="2" type="ORF">L3556_08090</name>
</gene>
<name>A0ABT6EZ77_9SYNE</name>
<organism evidence="2 3">
    <name type="scientific">Candidatus Synechococcus calcipolaris G9</name>
    <dbReference type="NCBI Taxonomy" id="1497997"/>
    <lineage>
        <taxon>Bacteria</taxon>
        <taxon>Bacillati</taxon>
        <taxon>Cyanobacteriota</taxon>
        <taxon>Cyanophyceae</taxon>
        <taxon>Synechococcales</taxon>
        <taxon>Synechococcaceae</taxon>
        <taxon>Synechococcus</taxon>
    </lineage>
</organism>
<evidence type="ECO:0000313" key="3">
    <source>
        <dbReference type="Proteomes" id="UP001154265"/>
    </source>
</evidence>